<accession>A0A4P6FBP2</accession>
<dbReference type="OrthoDB" id="4266042at2"/>
<dbReference type="SUPFAM" id="SSF46894">
    <property type="entry name" value="C-terminal effector domain of the bipartite response regulators"/>
    <property type="match status" value="1"/>
</dbReference>
<name>A0A4P6FBP2_9MICO</name>
<feature type="domain" description="HTH luxR-type" evidence="2">
    <location>
        <begin position="278"/>
        <end position="343"/>
    </location>
</feature>
<dbReference type="InterPro" id="IPR000792">
    <property type="entry name" value="Tscrpt_reg_LuxR_C"/>
</dbReference>
<feature type="region of interest" description="Disordered" evidence="1">
    <location>
        <begin position="84"/>
        <end position="111"/>
    </location>
</feature>
<dbReference type="KEGG" id="xya:ET471_13580"/>
<evidence type="ECO:0000259" key="2">
    <source>
        <dbReference type="PROSITE" id="PS50043"/>
    </source>
</evidence>
<dbReference type="GO" id="GO:0003677">
    <property type="term" value="F:DNA binding"/>
    <property type="evidence" value="ECO:0007669"/>
    <property type="project" value="InterPro"/>
</dbReference>
<sequence length="351" mass="37497">MSTSDPERPSWRLRGRARMLGVRSGPRPGGGHDGVARGRIPRPRSSRCRHGGRDRAASQRAGSSDTFGFQQWTQDGVESASTLVETSHETPGEVASAMASRSAGMEAPGGSERARPLWQAACAAVAPDAEISPSDGVVRLYGVDQIVAALTAMGAVVQESAVSVLPYVPSRAELEGSLAFDMAMLQRGVTTRSLMPRAAHEPSWILAYARHAEKHGAQVRSGLTGTVRYVVYDRSVALVAEGRAGTGKAGDARLICSEGIVQALLMQFELAWAQSSDLSTAWAPLTEREERVLRAVIRDVPVKAIAAGLRVSVSTVERTIVRLRERFDAPTRAALAVEATRLGWTGEAPPR</sequence>
<dbReference type="Proteomes" id="UP000292118">
    <property type="component" value="Chromosome"/>
</dbReference>
<proteinExistence type="predicted"/>
<evidence type="ECO:0000256" key="1">
    <source>
        <dbReference type="SAM" id="MobiDB-lite"/>
    </source>
</evidence>
<evidence type="ECO:0000313" key="3">
    <source>
        <dbReference type="EMBL" id="QAY70927.1"/>
    </source>
</evidence>
<dbReference type="GO" id="GO:0006355">
    <property type="term" value="P:regulation of DNA-templated transcription"/>
    <property type="evidence" value="ECO:0007669"/>
    <property type="project" value="InterPro"/>
</dbReference>
<dbReference type="EMBL" id="CP035493">
    <property type="protein sequence ID" value="QAY70927.1"/>
    <property type="molecule type" value="Genomic_DNA"/>
</dbReference>
<dbReference type="Pfam" id="PF00196">
    <property type="entry name" value="GerE"/>
    <property type="match status" value="1"/>
</dbReference>
<gene>
    <name evidence="3" type="ORF">ET471_13580</name>
</gene>
<keyword evidence="4" id="KW-1185">Reference proteome</keyword>
<organism evidence="3 4">
    <name type="scientific">Xylanimonas protaetiae</name>
    <dbReference type="NCBI Taxonomy" id="2509457"/>
    <lineage>
        <taxon>Bacteria</taxon>
        <taxon>Bacillati</taxon>
        <taxon>Actinomycetota</taxon>
        <taxon>Actinomycetes</taxon>
        <taxon>Micrococcales</taxon>
        <taxon>Promicromonosporaceae</taxon>
        <taxon>Xylanimonas</taxon>
    </lineage>
</organism>
<dbReference type="Gene3D" id="1.10.10.10">
    <property type="entry name" value="Winged helix-like DNA-binding domain superfamily/Winged helix DNA-binding domain"/>
    <property type="match status" value="1"/>
</dbReference>
<feature type="compositionally biased region" description="Basic and acidic residues" evidence="1">
    <location>
        <begin position="1"/>
        <end position="10"/>
    </location>
</feature>
<dbReference type="InterPro" id="IPR016032">
    <property type="entry name" value="Sig_transdc_resp-reg_C-effctor"/>
</dbReference>
<dbReference type="AlphaFoldDB" id="A0A4P6FBP2"/>
<reference evidence="3 4" key="1">
    <citation type="submission" date="2019-01" db="EMBL/GenBank/DDBJ databases">
        <title>Genome sequencing of strain FW10M-9.</title>
        <authorList>
            <person name="Heo J."/>
            <person name="Kim S.-J."/>
            <person name="Kim J.-S."/>
            <person name="Hong S.-B."/>
            <person name="Kwon S.-W."/>
        </authorList>
    </citation>
    <scope>NUCLEOTIDE SEQUENCE [LARGE SCALE GENOMIC DNA]</scope>
    <source>
        <strain evidence="3 4">FW10M-9</strain>
    </source>
</reference>
<evidence type="ECO:0000313" key="4">
    <source>
        <dbReference type="Proteomes" id="UP000292118"/>
    </source>
</evidence>
<feature type="region of interest" description="Disordered" evidence="1">
    <location>
        <begin position="1"/>
        <end position="68"/>
    </location>
</feature>
<dbReference type="InterPro" id="IPR036388">
    <property type="entry name" value="WH-like_DNA-bd_sf"/>
</dbReference>
<feature type="compositionally biased region" description="Basic residues" evidence="1">
    <location>
        <begin position="39"/>
        <end position="50"/>
    </location>
</feature>
<dbReference type="PROSITE" id="PS50043">
    <property type="entry name" value="HTH_LUXR_2"/>
    <property type="match status" value="1"/>
</dbReference>
<protein>
    <submittedName>
        <fullName evidence="3">Helix-turn-helix domain-containing protein</fullName>
    </submittedName>
</protein>
<dbReference type="SMART" id="SM00421">
    <property type="entry name" value="HTH_LUXR"/>
    <property type="match status" value="1"/>
</dbReference>